<dbReference type="RefSeq" id="WP_128351268.1">
    <property type="nucleotide sequence ID" value="NZ_RSFE01000001.1"/>
</dbReference>
<dbReference type="CDD" id="cd07005">
    <property type="entry name" value="cupin_WbuC-like"/>
    <property type="match status" value="1"/>
</dbReference>
<proteinExistence type="predicted"/>
<comment type="caution">
    <text evidence="2">The sequence shown here is derived from an EMBL/GenBank/DDBJ whole genome shotgun (WGS) entry which is preliminary data.</text>
</comment>
<evidence type="ECO:0000313" key="2">
    <source>
        <dbReference type="EMBL" id="RWU12941.1"/>
    </source>
</evidence>
<sequence length="137" mass="15828">MRLIDKKIIDKLLKEAEQSSRKRAHLLLHSNHQEPVQRILIGLVKGSFVEPHYHKLPTKWEMFSIIHGELSIKIYDDLGNVTQSETISNNEAHPKLIEFQHGEIHSVECMSETALILEIKEGPFIHKNAKFFPSWGL</sequence>
<evidence type="ECO:0000259" key="1">
    <source>
        <dbReference type="Pfam" id="PF19480"/>
    </source>
</evidence>
<dbReference type="Proteomes" id="UP000288789">
    <property type="component" value="Unassembled WGS sequence"/>
</dbReference>
<dbReference type="InterPro" id="IPR014710">
    <property type="entry name" value="RmlC-like_jellyroll"/>
</dbReference>
<dbReference type="SUPFAM" id="SSF51182">
    <property type="entry name" value="RmlC-like cupins"/>
    <property type="match status" value="1"/>
</dbReference>
<dbReference type="InterPro" id="IPR011051">
    <property type="entry name" value="RmlC_Cupin_sf"/>
</dbReference>
<gene>
    <name evidence="2" type="ORF">EGC76_01620</name>
</gene>
<dbReference type="InterPro" id="IPR046058">
    <property type="entry name" value="WbuC_cupin"/>
</dbReference>
<dbReference type="OrthoDB" id="981227at2"/>
<name>A0A443Z7V2_9GAMM</name>
<dbReference type="NCBIfam" id="TIGR04366">
    <property type="entry name" value="cupin_WbuC"/>
    <property type="match status" value="1"/>
</dbReference>
<reference evidence="2 3" key="1">
    <citation type="submission" date="2018-12" db="EMBL/GenBank/DDBJ databases">
        <authorList>
            <person name="Li A."/>
            <person name="Zhang M."/>
            <person name="Zhu H."/>
        </authorList>
    </citation>
    <scope>NUCLEOTIDE SEQUENCE [LARGE SCALE GENOMIC DNA]</scope>
    <source>
        <strain evidence="2 3">R04H25</strain>
    </source>
</reference>
<accession>A0A443Z7V2</accession>
<dbReference type="Pfam" id="PF19480">
    <property type="entry name" value="DUF6016"/>
    <property type="match status" value="1"/>
</dbReference>
<dbReference type="EMBL" id="RSFE01000001">
    <property type="protein sequence ID" value="RWU12941.1"/>
    <property type="molecule type" value="Genomic_DNA"/>
</dbReference>
<keyword evidence="3" id="KW-1185">Reference proteome</keyword>
<dbReference type="InterPro" id="IPR027565">
    <property type="entry name" value="Cupin_WbuC"/>
</dbReference>
<organism evidence="2 3">
    <name type="scientific">Pseudidiomarina gelatinasegens</name>
    <dbReference type="NCBI Taxonomy" id="2487740"/>
    <lineage>
        <taxon>Bacteria</taxon>
        <taxon>Pseudomonadati</taxon>
        <taxon>Pseudomonadota</taxon>
        <taxon>Gammaproteobacteria</taxon>
        <taxon>Alteromonadales</taxon>
        <taxon>Idiomarinaceae</taxon>
        <taxon>Pseudidiomarina</taxon>
    </lineage>
</organism>
<dbReference type="AlphaFoldDB" id="A0A443Z7V2"/>
<feature type="domain" description="Cupin fold metalloprotein WbuC cupin" evidence="1">
    <location>
        <begin position="4"/>
        <end position="85"/>
    </location>
</feature>
<dbReference type="Gene3D" id="2.60.120.10">
    <property type="entry name" value="Jelly Rolls"/>
    <property type="match status" value="1"/>
</dbReference>
<protein>
    <submittedName>
        <fullName evidence="2">Cupin fold metalloprotein, WbuC family</fullName>
    </submittedName>
</protein>
<evidence type="ECO:0000313" key="3">
    <source>
        <dbReference type="Proteomes" id="UP000288789"/>
    </source>
</evidence>